<reference evidence="3 4" key="1">
    <citation type="submission" date="2019-02" db="EMBL/GenBank/DDBJ databases">
        <title>Kribbella capetownensis sp. nov. and Kribbella speibonae sp. nov., isolated from soil.</title>
        <authorList>
            <person name="Curtis S.M."/>
            <person name="Norton I."/>
            <person name="Everest G.J."/>
            <person name="Meyers P.R."/>
        </authorList>
    </citation>
    <scope>NUCLEOTIDE SEQUENCE [LARGE SCALE GENOMIC DNA]</scope>
    <source>
        <strain evidence="1 3">SK5</strain>
        <strain evidence="2 4">YM55</strain>
    </source>
</reference>
<dbReference type="RefSeq" id="WP_131468965.1">
    <property type="nucleotide sequence ID" value="NZ_SJJY01000015.1"/>
</dbReference>
<protein>
    <recommendedName>
        <fullName evidence="5">2'-5' RNA ligase family protein</fullName>
    </recommendedName>
</protein>
<evidence type="ECO:0000313" key="4">
    <source>
        <dbReference type="Proteomes" id="UP000294225"/>
    </source>
</evidence>
<evidence type="ECO:0000313" key="3">
    <source>
        <dbReference type="Proteomes" id="UP000292385"/>
    </source>
</evidence>
<dbReference type="Proteomes" id="UP000294225">
    <property type="component" value="Unassembled WGS sequence"/>
</dbReference>
<accession>A0A4R0JHL5</accession>
<evidence type="ECO:0008006" key="5">
    <source>
        <dbReference type="Google" id="ProtNLM"/>
    </source>
</evidence>
<dbReference type="AlphaFoldDB" id="A0A4R0JHL5"/>
<sequence>MRRRFIIETTKFDHLFTTATPRIAAGTHQRDELPREGGRWPVSVVLRPASDSRVAHTLDAVTQEAADLAGPGHWQTGQLGSAHLTVRALEPRREHLAADDPVVARYHSALHRAAARTQWPIGFQVTGLTLTAGSVMACAEPVDAAADTFSDHVTDELGPDAWYETERRDIWYLNLLHFTGDIVAPDALIEWVGDRRTTALGLVQVEAPELVRSEYCPGPRPHMGPIVLGDTVRAL</sequence>
<evidence type="ECO:0000313" key="2">
    <source>
        <dbReference type="EMBL" id="TCC41245.1"/>
    </source>
</evidence>
<dbReference type="EMBL" id="SJJY01000015">
    <property type="protein sequence ID" value="TCC15956.1"/>
    <property type="molecule type" value="Genomic_DNA"/>
</dbReference>
<gene>
    <name evidence="1" type="ORF">E0H58_41285</name>
    <name evidence="2" type="ORF">E0H92_06155</name>
</gene>
<name>A0A4R0JHL5_9ACTN</name>
<dbReference type="Proteomes" id="UP000292385">
    <property type="component" value="Unassembled WGS sequence"/>
</dbReference>
<comment type="caution">
    <text evidence="2">The sequence shown here is derived from an EMBL/GenBank/DDBJ whole genome shotgun (WGS) entry which is preliminary data.</text>
</comment>
<evidence type="ECO:0000313" key="1">
    <source>
        <dbReference type="EMBL" id="TCC15956.1"/>
    </source>
</evidence>
<proteinExistence type="predicted"/>
<dbReference type="EMBL" id="SJKC01000001">
    <property type="protein sequence ID" value="TCC41245.1"/>
    <property type="molecule type" value="Genomic_DNA"/>
</dbReference>
<keyword evidence="3" id="KW-1185">Reference proteome</keyword>
<organism evidence="2 4">
    <name type="scientific">Kribbella speibonae</name>
    <dbReference type="NCBI Taxonomy" id="1572660"/>
    <lineage>
        <taxon>Bacteria</taxon>
        <taxon>Bacillati</taxon>
        <taxon>Actinomycetota</taxon>
        <taxon>Actinomycetes</taxon>
        <taxon>Propionibacteriales</taxon>
        <taxon>Kribbellaceae</taxon>
        <taxon>Kribbella</taxon>
    </lineage>
</organism>